<dbReference type="Proteomes" id="UP001310692">
    <property type="component" value="Unassembled WGS sequence"/>
</dbReference>
<dbReference type="CDD" id="cd00165">
    <property type="entry name" value="S4"/>
    <property type="match status" value="1"/>
</dbReference>
<protein>
    <submittedName>
        <fullName evidence="2">RNA-binding S4 domain-containing protein</fullName>
    </submittedName>
</protein>
<dbReference type="SUPFAM" id="SSF55174">
    <property type="entry name" value="Alpha-L RNA-binding motif"/>
    <property type="match status" value="1"/>
</dbReference>
<evidence type="ECO:0000256" key="1">
    <source>
        <dbReference type="PROSITE-ProRule" id="PRU00182"/>
    </source>
</evidence>
<comment type="caution">
    <text evidence="2">The sequence shown here is derived from an EMBL/GenBank/DDBJ whole genome shotgun (WGS) entry which is preliminary data.</text>
</comment>
<dbReference type="EMBL" id="JAZDRO010000002">
    <property type="protein sequence ID" value="MEE2566272.1"/>
    <property type="molecule type" value="Genomic_DNA"/>
</dbReference>
<sequence length="107" mass="11754">MSAVEAVRADVWLWRARFFKTRSLATRYLTATRVRLTRHGETRIIAKPSLTLLPGDRLTLPLRRGIVQIEILGLGVRRGPPAEARTLYADLASGVGETACSTHSNAG</sequence>
<reference evidence="2 3" key="1">
    <citation type="submission" date="2024-01" db="EMBL/GenBank/DDBJ databases">
        <title>Hyphobacterium bacterium isolated from marine sediment.</title>
        <authorList>
            <person name="Zhao S."/>
        </authorList>
    </citation>
    <scope>NUCLEOTIDE SEQUENCE [LARGE SCALE GENOMIC DNA]</scope>
    <source>
        <strain evidence="2 3">Y60-23</strain>
    </source>
</reference>
<name>A0ABU7LXJ6_9PROT</name>
<dbReference type="Gene3D" id="3.10.290.10">
    <property type="entry name" value="RNA-binding S4 domain"/>
    <property type="match status" value="1"/>
</dbReference>
<accession>A0ABU7LXJ6</accession>
<dbReference type="RefSeq" id="WP_330195812.1">
    <property type="nucleotide sequence ID" value="NZ_JAZDRO010000002.1"/>
</dbReference>
<organism evidence="2 3">
    <name type="scientific">Hyphobacterium marinum</name>
    <dbReference type="NCBI Taxonomy" id="3116574"/>
    <lineage>
        <taxon>Bacteria</taxon>
        <taxon>Pseudomonadati</taxon>
        <taxon>Pseudomonadota</taxon>
        <taxon>Alphaproteobacteria</taxon>
        <taxon>Maricaulales</taxon>
        <taxon>Maricaulaceae</taxon>
        <taxon>Hyphobacterium</taxon>
    </lineage>
</organism>
<evidence type="ECO:0000313" key="3">
    <source>
        <dbReference type="Proteomes" id="UP001310692"/>
    </source>
</evidence>
<dbReference type="InterPro" id="IPR036986">
    <property type="entry name" value="S4_RNA-bd_sf"/>
</dbReference>
<dbReference type="PROSITE" id="PS50889">
    <property type="entry name" value="S4"/>
    <property type="match status" value="1"/>
</dbReference>
<keyword evidence="3" id="KW-1185">Reference proteome</keyword>
<proteinExistence type="predicted"/>
<keyword evidence="1" id="KW-0694">RNA-binding</keyword>
<evidence type="ECO:0000313" key="2">
    <source>
        <dbReference type="EMBL" id="MEE2566272.1"/>
    </source>
</evidence>
<gene>
    <name evidence="2" type="ORF">V0U35_06220</name>
</gene>